<dbReference type="RefSeq" id="WP_238128010.1">
    <property type="nucleotide sequence ID" value="NZ_JAKNHJ010000009.1"/>
</dbReference>
<name>A0AAJ1BBQ3_9ACTO</name>
<reference evidence="1" key="1">
    <citation type="submission" date="2022-01" db="EMBL/GenBank/DDBJ databases">
        <title>Collection of gut derived symbiotic bacterial strains cultured from healthy donors.</title>
        <authorList>
            <person name="Lin H."/>
            <person name="Kohout C."/>
            <person name="Waligurski E."/>
            <person name="Pamer E.G."/>
        </authorList>
    </citation>
    <scope>NUCLEOTIDE SEQUENCE</scope>
    <source>
        <strain evidence="1">DFI.7.46</strain>
    </source>
</reference>
<gene>
    <name evidence="1" type="ORF">L0M99_05415</name>
</gene>
<evidence type="ECO:0000313" key="1">
    <source>
        <dbReference type="EMBL" id="MCG4617929.1"/>
    </source>
</evidence>
<dbReference type="AlphaFoldDB" id="A0AAJ1BBQ3"/>
<sequence>MTTTSPPTRKSEKPVLGERLEGSDFFALSTPEFLGEDGDKIVLDMLDDDPELPSGLYGPLGWLAETKIPNILKNYLATGQGIGDYQRFHGLDAEGAAKLRAALPRVALADRQNDAPTLLAFLNACIANPGRVYLSGYMIGSSRWDERVSVDTMFVVEALAEGASEPASQQKRKIWQTYQEKLALGKACAPDELYSADPRWAHPGWCLWWD</sequence>
<evidence type="ECO:0000313" key="2">
    <source>
        <dbReference type="Proteomes" id="UP001200537"/>
    </source>
</evidence>
<comment type="caution">
    <text evidence="1">The sequence shown here is derived from an EMBL/GenBank/DDBJ whole genome shotgun (WGS) entry which is preliminary data.</text>
</comment>
<accession>A0AAJ1BBQ3</accession>
<proteinExistence type="predicted"/>
<protein>
    <submittedName>
        <fullName evidence="1">Uncharacterized protein</fullName>
    </submittedName>
</protein>
<dbReference type="Proteomes" id="UP001200537">
    <property type="component" value="Unassembled WGS sequence"/>
</dbReference>
<organism evidence="1 2">
    <name type="scientific">Varibaculum cambriense</name>
    <dbReference type="NCBI Taxonomy" id="184870"/>
    <lineage>
        <taxon>Bacteria</taxon>
        <taxon>Bacillati</taxon>
        <taxon>Actinomycetota</taxon>
        <taxon>Actinomycetes</taxon>
        <taxon>Actinomycetales</taxon>
        <taxon>Actinomycetaceae</taxon>
        <taxon>Varibaculum</taxon>
    </lineage>
</organism>
<dbReference type="EMBL" id="JAKNHJ010000009">
    <property type="protein sequence ID" value="MCG4617929.1"/>
    <property type="molecule type" value="Genomic_DNA"/>
</dbReference>